<dbReference type="InterPro" id="IPR002921">
    <property type="entry name" value="Fungal_lipase-type"/>
</dbReference>
<keyword evidence="3" id="KW-0963">Cytoplasm</keyword>
<dbReference type="GO" id="GO:0006952">
    <property type="term" value="P:defense response"/>
    <property type="evidence" value="ECO:0007669"/>
    <property type="project" value="UniProtKB-KW"/>
</dbReference>
<dbReference type="InterPro" id="IPR041266">
    <property type="entry name" value="EDS1_EP"/>
</dbReference>
<name>A0AAN8Z3V4_9MAGN</name>
<protein>
    <submittedName>
        <fullName evidence="9">Fungal lipase-like domain</fullName>
    </submittedName>
</protein>
<keyword evidence="6" id="KW-0539">Nucleus</keyword>
<dbReference type="InterPro" id="IPR029058">
    <property type="entry name" value="AB_hydrolase_fold"/>
</dbReference>
<evidence type="ECO:0000313" key="9">
    <source>
        <dbReference type="EMBL" id="KAK6923702.1"/>
    </source>
</evidence>
<evidence type="ECO:0000256" key="1">
    <source>
        <dbReference type="ARBA" id="ARBA00004123"/>
    </source>
</evidence>
<dbReference type="Gene3D" id="3.40.50.1820">
    <property type="entry name" value="alpha/beta hydrolase"/>
    <property type="match status" value="1"/>
</dbReference>
<dbReference type="GO" id="GO:0016787">
    <property type="term" value="F:hydrolase activity"/>
    <property type="evidence" value="ECO:0007669"/>
    <property type="project" value="UniProtKB-KW"/>
</dbReference>
<dbReference type="Pfam" id="PF18117">
    <property type="entry name" value="EDS1_EP"/>
    <property type="match status" value="1"/>
</dbReference>
<dbReference type="Proteomes" id="UP001370490">
    <property type="component" value="Unassembled WGS sequence"/>
</dbReference>
<dbReference type="PANTHER" id="PTHR47413:SF2">
    <property type="entry name" value="LIPASE-LIKE PAD4"/>
    <property type="match status" value="1"/>
</dbReference>
<dbReference type="GO" id="GO:0006629">
    <property type="term" value="P:lipid metabolic process"/>
    <property type="evidence" value="ECO:0007669"/>
    <property type="project" value="InterPro"/>
</dbReference>
<gene>
    <name evidence="9" type="ORF">RJ641_009902</name>
</gene>
<feature type="domain" description="EDS1 EP" evidence="8">
    <location>
        <begin position="391"/>
        <end position="602"/>
    </location>
</feature>
<dbReference type="SUPFAM" id="SSF53474">
    <property type="entry name" value="alpha/beta-Hydrolases"/>
    <property type="match status" value="1"/>
</dbReference>
<proteinExistence type="predicted"/>
<comment type="subcellular location">
    <subcellularLocation>
        <location evidence="2">Cytoplasm</location>
    </subcellularLocation>
    <subcellularLocation>
        <location evidence="1">Nucleus</location>
    </subcellularLocation>
</comment>
<evidence type="ECO:0000256" key="5">
    <source>
        <dbReference type="ARBA" id="ARBA00022821"/>
    </source>
</evidence>
<evidence type="ECO:0000256" key="2">
    <source>
        <dbReference type="ARBA" id="ARBA00004496"/>
    </source>
</evidence>
<evidence type="ECO:0000259" key="8">
    <source>
        <dbReference type="Pfam" id="PF18117"/>
    </source>
</evidence>
<keyword evidence="4" id="KW-0378">Hydrolase</keyword>
<dbReference type="GO" id="GO:0005634">
    <property type="term" value="C:nucleus"/>
    <property type="evidence" value="ECO:0007669"/>
    <property type="project" value="UniProtKB-SubCell"/>
</dbReference>
<dbReference type="PANTHER" id="PTHR47413">
    <property type="entry name" value="LIPASE-LIKE PAD4"/>
    <property type="match status" value="1"/>
</dbReference>
<evidence type="ECO:0000313" key="10">
    <source>
        <dbReference type="Proteomes" id="UP001370490"/>
    </source>
</evidence>
<keyword evidence="10" id="KW-1185">Reference proteome</keyword>
<dbReference type="AlphaFoldDB" id="A0AAN8Z3V4"/>
<dbReference type="Pfam" id="PF01764">
    <property type="entry name" value="Lipase_3"/>
    <property type="match status" value="1"/>
</dbReference>
<reference evidence="9 10" key="1">
    <citation type="submission" date="2023-12" db="EMBL/GenBank/DDBJ databases">
        <title>A high-quality genome assembly for Dillenia turbinata (Dilleniales).</title>
        <authorList>
            <person name="Chanderbali A."/>
        </authorList>
    </citation>
    <scope>NUCLEOTIDE SEQUENCE [LARGE SCALE GENOMIC DNA]</scope>
    <source>
        <strain evidence="9">LSX21</strain>
        <tissue evidence="9">Leaf</tissue>
    </source>
</reference>
<dbReference type="GO" id="GO:0005737">
    <property type="term" value="C:cytoplasm"/>
    <property type="evidence" value="ECO:0007669"/>
    <property type="project" value="UniProtKB-SubCell"/>
</dbReference>
<sequence>MLATFLASTPLLQDSWRLCDFANSSAPGSYVMDCAGGIGYVAFSGVQTLIRTGPICRNLVPLDPDGERIFSALHCGSASSGAQEEGAEEPVMVHAGMLQLFMTTYGGLSFRNQMMTLMERSKPLVITGHSLGGALASLSTLWLLSYLQSISSSLSIICITFGSPLLGNHYLNQAVLRQRWGGKFCHVISKDDIVPRTLFAPMLPFIPQLRIILQSWHLCMISGNLSSFTVQLSDKDKAELFHYVNARVQEAASSNINVSPRSQYRPFGSYLFCSNDGAICVDNSAAVVQMLSLMFSKASPNSCIDDHLRYGDYVSRAYSSQFLNKRTLDVSEANYEASLKMALQSSGLNSSDSEAEKAKDCLKMAKQLGRTPSLNCANLAINLSKITRYRAQIEWYKTYCDESDDQMGYYDSFKQRRASKRELHVNKNRIKLAAFWDNVITMLDNNQLPCDFDKRAKWVNASQFYKLLVEPLEVAEYYRSCMHLRKGHYLKYGRERRFEIFDRWWRERSVGKEEKNGKRSKYAGLTQDTCFWARVEEAREWLDKARMETDKRKVITLLENIDYFEAYARELVERKEVSKDVLAKYSSYSIWMDEWKEYKSQVTIISPQPLSCEGRETVL</sequence>
<comment type="caution">
    <text evidence="9">The sequence shown here is derived from an EMBL/GenBank/DDBJ whole genome shotgun (WGS) entry which is preliminary data.</text>
</comment>
<dbReference type="EMBL" id="JBAMMX010000017">
    <property type="protein sequence ID" value="KAK6923702.1"/>
    <property type="molecule type" value="Genomic_DNA"/>
</dbReference>
<evidence type="ECO:0000256" key="6">
    <source>
        <dbReference type="ARBA" id="ARBA00023242"/>
    </source>
</evidence>
<evidence type="ECO:0000256" key="4">
    <source>
        <dbReference type="ARBA" id="ARBA00022801"/>
    </source>
</evidence>
<accession>A0AAN8Z3V4</accession>
<evidence type="ECO:0000256" key="3">
    <source>
        <dbReference type="ARBA" id="ARBA00022490"/>
    </source>
</evidence>
<organism evidence="9 10">
    <name type="scientific">Dillenia turbinata</name>
    <dbReference type="NCBI Taxonomy" id="194707"/>
    <lineage>
        <taxon>Eukaryota</taxon>
        <taxon>Viridiplantae</taxon>
        <taxon>Streptophyta</taxon>
        <taxon>Embryophyta</taxon>
        <taxon>Tracheophyta</taxon>
        <taxon>Spermatophyta</taxon>
        <taxon>Magnoliopsida</taxon>
        <taxon>eudicotyledons</taxon>
        <taxon>Gunneridae</taxon>
        <taxon>Pentapetalae</taxon>
        <taxon>Dilleniales</taxon>
        <taxon>Dilleniaceae</taxon>
        <taxon>Dillenia</taxon>
    </lineage>
</organism>
<feature type="domain" description="Fungal lipase-type" evidence="7">
    <location>
        <begin position="88"/>
        <end position="199"/>
    </location>
</feature>
<evidence type="ECO:0000259" key="7">
    <source>
        <dbReference type="Pfam" id="PF01764"/>
    </source>
</evidence>
<keyword evidence="5" id="KW-0611">Plant defense</keyword>